<evidence type="ECO:0000256" key="7">
    <source>
        <dbReference type="ARBA" id="ARBA00022989"/>
    </source>
</evidence>
<evidence type="ECO:0000256" key="5">
    <source>
        <dbReference type="ARBA" id="ARBA00022519"/>
    </source>
</evidence>
<comment type="subcellular location">
    <subcellularLocation>
        <location evidence="1">Cell inner membrane</location>
        <topology evidence="1">Single-pass membrane protein</topology>
    </subcellularLocation>
</comment>
<dbReference type="Pfam" id="PF12019">
    <property type="entry name" value="GspH"/>
    <property type="match status" value="1"/>
</dbReference>
<dbReference type="Pfam" id="PF07963">
    <property type="entry name" value="N_methyl"/>
    <property type="match status" value="1"/>
</dbReference>
<keyword evidence="3" id="KW-1003">Cell membrane</keyword>
<evidence type="ECO:0000256" key="10">
    <source>
        <dbReference type="ARBA" id="ARBA00030775"/>
    </source>
</evidence>
<evidence type="ECO:0000256" key="4">
    <source>
        <dbReference type="ARBA" id="ARBA00022481"/>
    </source>
</evidence>
<evidence type="ECO:0000256" key="8">
    <source>
        <dbReference type="ARBA" id="ARBA00023136"/>
    </source>
</evidence>
<dbReference type="InterPro" id="IPR045584">
    <property type="entry name" value="Pilin-like"/>
</dbReference>
<dbReference type="AlphaFoldDB" id="A0A1U9KM63"/>
<dbReference type="GO" id="GO:0005886">
    <property type="term" value="C:plasma membrane"/>
    <property type="evidence" value="ECO:0007669"/>
    <property type="project" value="UniProtKB-SubCell"/>
</dbReference>
<sequence>MRNNRSDAGFTLIELLVVIVILGMIGTLLVARGPLHSTTLDLRGTAQVLASSLRQTRMLAIASDTTTVLRINAAQRTYIDMRGRYRTLPPGVSFAANSAMAVTFFPDGSASEATIRLSEGGHTIAIHTAWLTGAVSIGGP</sequence>
<dbReference type="EMBL" id="CP014691">
    <property type="protein sequence ID" value="AQS86879.1"/>
    <property type="molecule type" value="Genomic_DNA"/>
</dbReference>
<keyword evidence="7" id="KW-1133">Transmembrane helix</keyword>
<organism evidence="12 13">
    <name type="scientific">Neoasaia chiangmaiensis</name>
    <dbReference type="NCBI Taxonomy" id="320497"/>
    <lineage>
        <taxon>Bacteria</taxon>
        <taxon>Pseudomonadati</taxon>
        <taxon>Pseudomonadota</taxon>
        <taxon>Alphaproteobacteria</taxon>
        <taxon>Acetobacterales</taxon>
        <taxon>Acetobacteraceae</taxon>
        <taxon>Neoasaia</taxon>
    </lineage>
</organism>
<evidence type="ECO:0000259" key="11">
    <source>
        <dbReference type="Pfam" id="PF12019"/>
    </source>
</evidence>
<dbReference type="GO" id="GO:0015628">
    <property type="term" value="P:protein secretion by the type II secretion system"/>
    <property type="evidence" value="ECO:0007669"/>
    <property type="project" value="InterPro"/>
</dbReference>
<dbReference type="InterPro" id="IPR012902">
    <property type="entry name" value="N_methyl_site"/>
</dbReference>
<dbReference type="Proteomes" id="UP000188604">
    <property type="component" value="Chromosome"/>
</dbReference>
<evidence type="ECO:0000256" key="1">
    <source>
        <dbReference type="ARBA" id="ARBA00004377"/>
    </source>
</evidence>
<keyword evidence="13" id="KW-1185">Reference proteome</keyword>
<dbReference type="OrthoDB" id="7281846at2"/>
<name>A0A1U9KM63_9PROT</name>
<dbReference type="InterPro" id="IPR022346">
    <property type="entry name" value="T2SS_GspH"/>
</dbReference>
<keyword evidence="6" id="KW-0812">Transmembrane</keyword>
<evidence type="ECO:0000313" key="13">
    <source>
        <dbReference type="Proteomes" id="UP000188604"/>
    </source>
</evidence>
<comment type="similarity">
    <text evidence="9">Belongs to the GSP H family.</text>
</comment>
<dbReference type="GO" id="GO:0015627">
    <property type="term" value="C:type II protein secretion system complex"/>
    <property type="evidence" value="ECO:0007669"/>
    <property type="project" value="InterPro"/>
</dbReference>
<evidence type="ECO:0000313" key="12">
    <source>
        <dbReference type="EMBL" id="AQS86879.1"/>
    </source>
</evidence>
<protein>
    <recommendedName>
        <fullName evidence="2">Type II secretion system protein H</fullName>
    </recommendedName>
    <alternativeName>
        <fullName evidence="10">General secretion pathway protein H</fullName>
    </alternativeName>
</protein>
<dbReference type="PROSITE" id="PS00409">
    <property type="entry name" value="PROKAR_NTER_METHYL"/>
    <property type="match status" value="1"/>
</dbReference>
<gene>
    <name evidence="12" type="ORF">A0U93_01740</name>
</gene>
<dbReference type="NCBIfam" id="TIGR02532">
    <property type="entry name" value="IV_pilin_GFxxxE"/>
    <property type="match status" value="1"/>
</dbReference>
<dbReference type="STRING" id="320497.A0U93_01740"/>
<keyword evidence="8" id="KW-0472">Membrane</keyword>
<reference evidence="12 13" key="1">
    <citation type="submission" date="2016-03" db="EMBL/GenBank/DDBJ databases">
        <title>Acetic acid bacteria sequencing.</title>
        <authorList>
            <person name="Brandt J."/>
            <person name="Jakob F."/>
            <person name="Vogel R.F."/>
        </authorList>
    </citation>
    <scope>NUCLEOTIDE SEQUENCE [LARGE SCALE GENOMIC DNA]</scope>
    <source>
        <strain evidence="12 13">NBRC 101099</strain>
    </source>
</reference>
<dbReference type="RefSeq" id="WP_077805848.1">
    <property type="nucleotide sequence ID" value="NZ_BJXS01000004.1"/>
</dbReference>
<evidence type="ECO:0000256" key="2">
    <source>
        <dbReference type="ARBA" id="ARBA00021549"/>
    </source>
</evidence>
<evidence type="ECO:0000256" key="3">
    <source>
        <dbReference type="ARBA" id="ARBA00022475"/>
    </source>
</evidence>
<keyword evidence="4" id="KW-0488">Methylation</keyword>
<accession>A0A1U9KM63</accession>
<feature type="domain" description="General secretion pathway GspH" evidence="11">
    <location>
        <begin position="46"/>
        <end position="125"/>
    </location>
</feature>
<evidence type="ECO:0000256" key="9">
    <source>
        <dbReference type="ARBA" id="ARBA00025772"/>
    </source>
</evidence>
<evidence type="ECO:0000256" key="6">
    <source>
        <dbReference type="ARBA" id="ARBA00022692"/>
    </source>
</evidence>
<dbReference type="SUPFAM" id="SSF54523">
    <property type="entry name" value="Pili subunits"/>
    <property type="match status" value="1"/>
</dbReference>
<keyword evidence="5" id="KW-0997">Cell inner membrane</keyword>
<proteinExistence type="inferred from homology"/>
<dbReference type="KEGG" id="nch:A0U93_01740"/>